<reference evidence="1" key="1">
    <citation type="submission" date="2009-10" db="EMBL/GenBank/DDBJ databases">
        <title>Diversity of trophic interactions inside an arsenic-rich microbial ecosystem.</title>
        <authorList>
            <person name="Bertin P.N."/>
            <person name="Heinrich-Salmeron A."/>
            <person name="Pelletier E."/>
            <person name="Goulhen-Chollet F."/>
            <person name="Arsene-Ploetze F."/>
            <person name="Gallien S."/>
            <person name="Calteau A."/>
            <person name="Vallenet D."/>
            <person name="Casiot C."/>
            <person name="Chane-Woon-Ming B."/>
            <person name="Giloteaux L."/>
            <person name="Barakat M."/>
            <person name="Bonnefoy V."/>
            <person name="Bruneel O."/>
            <person name="Chandler M."/>
            <person name="Cleiss J."/>
            <person name="Duran R."/>
            <person name="Elbaz-Poulichet F."/>
            <person name="Fonknechten N."/>
            <person name="Lauga B."/>
            <person name="Mornico D."/>
            <person name="Ortet P."/>
            <person name="Schaeffer C."/>
            <person name="Siguier P."/>
            <person name="Alexander Thil Smith A."/>
            <person name="Van Dorsselaer A."/>
            <person name="Weissenbach J."/>
            <person name="Medigue C."/>
            <person name="Le Paslier D."/>
        </authorList>
    </citation>
    <scope>NUCLEOTIDE SEQUENCE</scope>
</reference>
<gene>
    <name evidence="1" type="ORF">CARN5_0314</name>
</gene>
<comment type="caution">
    <text evidence="1">The sequence shown here is derived from an EMBL/GenBank/DDBJ whole genome shotgun (WGS) entry which is preliminary data.</text>
</comment>
<name>E6QG29_9ZZZZ</name>
<accession>E6QG29</accession>
<protein>
    <submittedName>
        <fullName evidence="1">Uncharacterized protein</fullName>
    </submittedName>
</protein>
<organism evidence="1">
    <name type="scientific">mine drainage metagenome</name>
    <dbReference type="NCBI Taxonomy" id="410659"/>
    <lineage>
        <taxon>unclassified sequences</taxon>
        <taxon>metagenomes</taxon>
        <taxon>ecological metagenomes</taxon>
    </lineage>
</organism>
<dbReference type="AlphaFoldDB" id="E6QG29"/>
<sequence length="21" mass="2662">MLNCFTRRKPWLFETSFKELD</sequence>
<evidence type="ECO:0000313" key="1">
    <source>
        <dbReference type="EMBL" id="CBI06180.1"/>
    </source>
</evidence>
<dbReference type="EMBL" id="CABP01000161">
    <property type="protein sequence ID" value="CBI06180.1"/>
    <property type="molecule type" value="Genomic_DNA"/>
</dbReference>
<proteinExistence type="predicted"/>